<protein>
    <submittedName>
        <fullName evidence="1">Deoxyguanosinetriphosphate triphosphohydrolase-like protein</fullName>
    </submittedName>
</protein>
<dbReference type="SUPFAM" id="SSF109604">
    <property type="entry name" value="HD-domain/PDEase-like"/>
    <property type="match status" value="1"/>
</dbReference>
<dbReference type="GO" id="GO:0016787">
    <property type="term" value="F:hydrolase activity"/>
    <property type="evidence" value="ECO:0007669"/>
    <property type="project" value="UniProtKB-KW"/>
</dbReference>
<dbReference type="EMBL" id="AJWY01006766">
    <property type="protein sequence ID" value="EKC65923.1"/>
    <property type="molecule type" value="Genomic_DNA"/>
</dbReference>
<gene>
    <name evidence="1" type="ORF">LEA_10070</name>
</gene>
<reference evidence="1" key="1">
    <citation type="journal article" date="2013" name="Environ. Microbiol.">
        <title>Microbiota from the distal guts of lean and obese adolescents exhibit partial functional redundancy besides clear differences in community structure.</title>
        <authorList>
            <person name="Ferrer M."/>
            <person name="Ruiz A."/>
            <person name="Lanza F."/>
            <person name="Haange S.B."/>
            <person name="Oberbach A."/>
            <person name="Till H."/>
            <person name="Bargiela R."/>
            <person name="Campoy C."/>
            <person name="Segura M.T."/>
            <person name="Richter M."/>
            <person name="von Bergen M."/>
            <person name="Seifert J."/>
            <person name="Suarez A."/>
        </authorList>
    </citation>
    <scope>NUCLEOTIDE SEQUENCE</scope>
</reference>
<proteinExistence type="predicted"/>
<sequence>MTIREQNEQREHAVLEPWATFADSSAGRLRPMEPCPYRTCFQRDRDRIIHSKAFRRLGNKTQVFISPEGDHYRARLTHTLEVAQIARTIARALGLNED</sequence>
<feature type="non-terminal residue" evidence="1">
    <location>
        <position position="98"/>
    </location>
</feature>
<dbReference type="Gene3D" id="1.10.3210.10">
    <property type="entry name" value="Hypothetical protein af1432"/>
    <property type="match status" value="1"/>
</dbReference>
<organism evidence="1">
    <name type="scientific">human gut metagenome</name>
    <dbReference type="NCBI Taxonomy" id="408170"/>
    <lineage>
        <taxon>unclassified sequences</taxon>
        <taxon>metagenomes</taxon>
        <taxon>organismal metagenomes</taxon>
    </lineage>
</organism>
<dbReference type="AlphaFoldDB" id="K1T8H8"/>
<keyword evidence="1" id="KW-0378">Hydrolase</keyword>
<evidence type="ECO:0000313" key="1">
    <source>
        <dbReference type="EMBL" id="EKC65923.1"/>
    </source>
</evidence>
<name>K1T8H8_9ZZZZ</name>
<comment type="caution">
    <text evidence="1">The sequence shown here is derived from an EMBL/GenBank/DDBJ whole genome shotgun (WGS) entry which is preliminary data.</text>
</comment>
<accession>K1T8H8</accession>